<evidence type="ECO:0000313" key="1">
    <source>
        <dbReference type="EMBL" id="UYP45861.1"/>
    </source>
</evidence>
<gene>
    <name evidence="1" type="ORF">NEF87_002146</name>
</gene>
<organism evidence="1 2">
    <name type="scientific">Candidatus Lokiarchaeum ossiferum</name>
    <dbReference type="NCBI Taxonomy" id="2951803"/>
    <lineage>
        <taxon>Archaea</taxon>
        <taxon>Promethearchaeati</taxon>
        <taxon>Promethearchaeota</taxon>
        <taxon>Promethearchaeia</taxon>
        <taxon>Promethearchaeales</taxon>
        <taxon>Promethearchaeaceae</taxon>
        <taxon>Candidatus Lokiarchaeum</taxon>
    </lineage>
</organism>
<dbReference type="Proteomes" id="UP001208689">
    <property type="component" value="Chromosome"/>
</dbReference>
<reference evidence="1" key="1">
    <citation type="submission" date="2022-09" db="EMBL/GenBank/DDBJ databases">
        <title>Actin cytoskeleton and complex cell architecture in an #Asgard archaeon.</title>
        <authorList>
            <person name="Ponce Toledo R.I."/>
            <person name="Schleper C."/>
            <person name="Rodrigues Oliveira T."/>
            <person name="Wollweber F."/>
            <person name="Xu J."/>
            <person name="Rittmann S."/>
            <person name="Klingl A."/>
            <person name="Pilhofer M."/>
        </authorList>
    </citation>
    <scope>NUCLEOTIDE SEQUENCE</scope>
    <source>
        <strain evidence="1">B-35</strain>
    </source>
</reference>
<proteinExistence type="predicted"/>
<accession>A0ABY6HR13</accession>
<name>A0ABY6HR13_9ARCH</name>
<dbReference type="EMBL" id="CP104013">
    <property type="protein sequence ID" value="UYP45861.1"/>
    <property type="molecule type" value="Genomic_DNA"/>
</dbReference>
<evidence type="ECO:0000313" key="2">
    <source>
        <dbReference type="Proteomes" id="UP001208689"/>
    </source>
</evidence>
<sequence length="274" mass="32092">MGKPKRKLKRGYPLALLIGFEPMRTIYWNIFSERAELRKIQKLPRKNDNMDKAQLYQFHENLVDELRPILKDGMKSVILVTAPKKKYSTLFLDHVSRHHQWMMSDKHPNSASFKLLTGKISDLEETTNLIQSSEFKAALGKVTEEEADRILEILEKRLNDEDDGFVLHTLKEIEDLLYAGGKRKKNFKNLPLLPEYVVLTNEYLENHPNKNRLQRLLQIAKNRKIKTKVVDFETSAGIRIAQLGGIVCFLEITSKYEKQKGEEFFEKQHQKKRK</sequence>
<evidence type="ECO:0008006" key="3">
    <source>
        <dbReference type="Google" id="ProtNLM"/>
    </source>
</evidence>
<protein>
    <recommendedName>
        <fullName evidence="3">eRF1 domain-containing protein</fullName>
    </recommendedName>
</protein>
<keyword evidence="2" id="KW-1185">Reference proteome</keyword>